<dbReference type="GO" id="GO:0005776">
    <property type="term" value="C:autophagosome"/>
    <property type="evidence" value="ECO:0007669"/>
    <property type="project" value="TreeGrafter"/>
</dbReference>
<sequence length="477" mass="52987">MLWIVNMSAEATLEIEQAQLSYGQQRALKPRFTNRVQAGLVVFDIVSADRRFEPAVLSKLGAARRKDPEALGLRRLKKLRRDTPRFSHKLTDWSTLQDIPWQNGGVYKLFNTVLGVGRYSTVRKARSRVTDYKTVAVKIIGYGAIANERRSNRELQENELRIMLELEHVNIVRLVDFAVYDAAPFATLLALELATHGTLRNVFLTRVDEDMCRTVTGQVLAGLKYLHKQNTIQRDINPENILVFDNDPTAFYSKLSDFTHARKVTLDDLPGGVQGTPSFMSLECAEDEPCDQRADIFACGKVAFWLLKGEEDLPTDNLSVHVGSALDRVAAHLKTWDREASLRSLGASQLCINLLRSMLTNVLSQRLSAVKCLQHKWFAASTLSSPGVERGCTAVVNQTSHQFPVYIDEIKHEPSLRTLPVELDQLVNSPGSNDADYSSNGSTVADTGCAMLGHGPQQAAGLPLRPSPASACQFRIV</sequence>
<dbReference type="AlphaFoldDB" id="A0A4U0VQT5"/>
<keyword evidence="5 11" id="KW-0547">Nucleotide-binding</keyword>
<dbReference type="GO" id="GO:0000045">
    <property type="term" value="P:autophagosome assembly"/>
    <property type="evidence" value="ECO:0007669"/>
    <property type="project" value="TreeGrafter"/>
</dbReference>
<accession>A0A4U0VQT5</accession>
<proteinExistence type="predicted"/>
<dbReference type="Gene3D" id="3.30.200.20">
    <property type="entry name" value="Phosphorylase Kinase, domain 1"/>
    <property type="match status" value="1"/>
</dbReference>
<dbReference type="InterPro" id="IPR017441">
    <property type="entry name" value="Protein_kinase_ATP_BS"/>
</dbReference>
<dbReference type="EC" id="2.7.11.1" evidence="2"/>
<dbReference type="Gene3D" id="1.10.510.10">
    <property type="entry name" value="Transferase(Phosphotransferase) domain 1"/>
    <property type="match status" value="1"/>
</dbReference>
<dbReference type="OrthoDB" id="3915664at2759"/>
<evidence type="ECO:0000256" key="5">
    <source>
        <dbReference type="ARBA" id="ARBA00022741"/>
    </source>
</evidence>
<evidence type="ECO:0000256" key="9">
    <source>
        <dbReference type="ARBA" id="ARBA00047899"/>
    </source>
</evidence>
<dbReference type="InterPro" id="IPR045269">
    <property type="entry name" value="Atg1-like"/>
</dbReference>
<evidence type="ECO:0000256" key="10">
    <source>
        <dbReference type="ARBA" id="ARBA00048679"/>
    </source>
</evidence>
<dbReference type="Pfam" id="PF00069">
    <property type="entry name" value="Pkinase"/>
    <property type="match status" value="1"/>
</dbReference>
<dbReference type="PROSITE" id="PS50011">
    <property type="entry name" value="PROTEIN_KINASE_DOM"/>
    <property type="match status" value="1"/>
</dbReference>
<dbReference type="GO" id="GO:0005524">
    <property type="term" value="F:ATP binding"/>
    <property type="evidence" value="ECO:0007669"/>
    <property type="project" value="UniProtKB-UniRule"/>
</dbReference>
<comment type="caution">
    <text evidence="13">The sequence shown here is derived from an EMBL/GenBank/DDBJ whole genome shotgun (WGS) entry which is preliminary data.</text>
</comment>
<evidence type="ECO:0000256" key="6">
    <source>
        <dbReference type="ARBA" id="ARBA00022777"/>
    </source>
</evidence>
<dbReference type="SUPFAM" id="SSF56112">
    <property type="entry name" value="Protein kinase-like (PK-like)"/>
    <property type="match status" value="1"/>
</dbReference>
<comment type="catalytic activity">
    <reaction evidence="9">
        <text>L-threonyl-[protein] + ATP = O-phospho-L-threonyl-[protein] + ADP + H(+)</text>
        <dbReference type="Rhea" id="RHEA:46608"/>
        <dbReference type="Rhea" id="RHEA-COMP:11060"/>
        <dbReference type="Rhea" id="RHEA-COMP:11605"/>
        <dbReference type="ChEBI" id="CHEBI:15378"/>
        <dbReference type="ChEBI" id="CHEBI:30013"/>
        <dbReference type="ChEBI" id="CHEBI:30616"/>
        <dbReference type="ChEBI" id="CHEBI:61977"/>
        <dbReference type="ChEBI" id="CHEBI:456216"/>
        <dbReference type="EC" id="2.7.11.1"/>
    </reaction>
</comment>
<organism evidence="13 14">
    <name type="scientific">Friedmanniomyces simplex</name>
    <dbReference type="NCBI Taxonomy" id="329884"/>
    <lineage>
        <taxon>Eukaryota</taxon>
        <taxon>Fungi</taxon>
        <taxon>Dikarya</taxon>
        <taxon>Ascomycota</taxon>
        <taxon>Pezizomycotina</taxon>
        <taxon>Dothideomycetes</taxon>
        <taxon>Dothideomycetidae</taxon>
        <taxon>Mycosphaerellales</taxon>
        <taxon>Teratosphaeriaceae</taxon>
        <taxon>Friedmanniomyces</taxon>
    </lineage>
</organism>
<evidence type="ECO:0000256" key="11">
    <source>
        <dbReference type="PROSITE-ProRule" id="PRU10141"/>
    </source>
</evidence>
<dbReference type="InterPro" id="IPR011009">
    <property type="entry name" value="Kinase-like_dom_sf"/>
</dbReference>
<keyword evidence="3" id="KW-0723">Serine/threonine-protein kinase</keyword>
<dbReference type="STRING" id="329884.A0A4U0VQT5"/>
<reference evidence="13 14" key="1">
    <citation type="submission" date="2017-03" db="EMBL/GenBank/DDBJ databases">
        <title>Genomes of endolithic fungi from Antarctica.</title>
        <authorList>
            <person name="Coleine C."/>
            <person name="Masonjones S."/>
            <person name="Stajich J.E."/>
        </authorList>
    </citation>
    <scope>NUCLEOTIDE SEQUENCE [LARGE SCALE GENOMIC DNA]</scope>
    <source>
        <strain evidence="13 14">CCFEE 5184</strain>
    </source>
</reference>
<gene>
    <name evidence="13" type="ORF">B0A55_13444</name>
</gene>
<dbReference type="PANTHER" id="PTHR24348:SF22">
    <property type="entry name" value="NON-SPECIFIC SERINE_THREONINE PROTEIN KINASE"/>
    <property type="match status" value="1"/>
</dbReference>
<dbReference type="EMBL" id="NAJQ01001857">
    <property type="protein sequence ID" value="TKA51880.1"/>
    <property type="molecule type" value="Genomic_DNA"/>
</dbReference>
<evidence type="ECO:0000256" key="8">
    <source>
        <dbReference type="ARBA" id="ARBA00030237"/>
    </source>
</evidence>
<evidence type="ECO:0000313" key="14">
    <source>
        <dbReference type="Proteomes" id="UP000309340"/>
    </source>
</evidence>
<dbReference type="Proteomes" id="UP000309340">
    <property type="component" value="Unassembled WGS sequence"/>
</dbReference>
<evidence type="ECO:0000256" key="2">
    <source>
        <dbReference type="ARBA" id="ARBA00012513"/>
    </source>
</evidence>
<feature type="domain" description="Protein kinase" evidence="12">
    <location>
        <begin position="108"/>
        <end position="378"/>
    </location>
</feature>
<evidence type="ECO:0000256" key="4">
    <source>
        <dbReference type="ARBA" id="ARBA00022679"/>
    </source>
</evidence>
<dbReference type="GO" id="GO:0005829">
    <property type="term" value="C:cytosol"/>
    <property type="evidence" value="ECO:0007669"/>
    <property type="project" value="TreeGrafter"/>
</dbReference>
<protein>
    <recommendedName>
        <fullName evidence="2">non-specific serine/threonine protein kinase</fullName>
        <ecNumber evidence="2">2.7.11.1</ecNumber>
    </recommendedName>
    <alternativeName>
        <fullName evidence="8">Autophagy-related protein 1</fullName>
    </alternativeName>
</protein>
<evidence type="ECO:0000313" key="13">
    <source>
        <dbReference type="EMBL" id="TKA51880.1"/>
    </source>
</evidence>
<dbReference type="PROSITE" id="PS00107">
    <property type="entry name" value="PROTEIN_KINASE_ATP"/>
    <property type="match status" value="1"/>
</dbReference>
<name>A0A4U0VQT5_9PEZI</name>
<comment type="catalytic activity">
    <reaction evidence="10">
        <text>L-seryl-[protein] + ATP = O-phospho-L-seryl-[protein] + ADP + H(+)</text>
        <dbReference type="Rhea" id="RHEA:17989"/>
        <dbReference type="Rhea" id="RHEA-COMP:9863"/>
        <dbReference type="Rhea" id="RHEA-COMP:11604"/>
        <dbReference type="ChEBI" id="CHEBI:15378"/>
        <dbReference type="ChEBI" id="CHEBI:29999"/>
        <dbReference type="ChEBI" id="CHEBI:30616"/>
        <dbReference type="ChEBI" id="CHEBI:83421"/>
        <dbReference type="ChEBI" id="CHEBI:456216"/>
        <dbReference type="EC" id="2.7.11.1"/>
    </reaction>
</comment>
<keyword evidence="14" id="KW-1185">Reference proteome</keyword>
<dbReference type="InterPro" id="IPR000719">
    <property type="entry name" value="Prot_kinase_dom"/>
</dbReference>
<comment type="subcellular location">
    <subcellularLocation>
        <location evidence="1">Preautophagosomal structure membrane</location>
        <topology evidence="1">Peripheral membrane protein</topology>
    </subcellularLocation>
</comment>
<dbReference type="GO" id="GO:0004674">
    <property type="term" value="F:protein serine/threonine kinase activity"/>
    <property type="evidence" value="ECO:0007669"/>
    <property type="project" value="UniProtKB-KW"/>
</dbReference>
<evidence type="ECO:0000259" key="12">
    <source>
        <dbReference type="PROSITE" id="PS50011"/>
    </source>
</evidence>
<evidence type="ECO:0000256" key="7">
    <source>
        <dbReference type="ARBA" id="ARBA00022840"/>
    </source>
</evidence>
<keyword evidence="4" id="KW-0808">Transferase</keyword>
<keyword evidence="7 11" id="KW-0067">ATP-binding</keyword>
<evidence type="ECO:0000256" key="3">
    <source>
        <dbReference type="ARBA" id="ARBA00022527"/>
    </source>
</evidence>
<evidence type="ECO:0000256" key="1">
    <source>
        <dbReference type="ARBA" id="ARBA00004623"/>
    </source>
</evidence>
<dbReference type="GO" id="GO:0034045">
    <property type="term" value="C:phagophore assembly site membrane"/>
    <property type="evidence" value="ECO:0007669"/>
    <property type="project" value="UniProtKB-SubCell"/>
</dbReference>
<dbReference type="GO" id="GO:0010506">
    <property type="term" value="P:regulation of autophagy"/>
    <property type="evidence" value="ECO:0007669"/>
    <property type="project" value="InterPro"/>
</dbReference>
<dbReference type="PANTHER" id="PTHR24348">
    <property type="entry name" value="SERINE/THREONINE-PROTEIN KINASE UNC-51-RELATED"/>
    <property type="match status" value="1"/>
</dbReference>
<keyword evidence="6" id="KW-0418">Kinase</keyword>
<feature type="binding site" evidence="11">
    <location>
        <position position="138"/>
    </location>
    <ligand>
        <name>ATP</name>
        <dbReference type="ChEBI" id="CHEBI:30616"/>
    </ligand>
</feature>